<evidence type="ECO:0000256" key="1">
    <source>
        <dbReference type="SAM" id="Phobius"/>
    </source>
</evidence>
<dbReference type="RefSeq" id="WP_390221286.1">
    <property type="nucleotide sequence ID" value="NZ_JBHTAA010000001.1"/>
</dbReference>
<dbReference type="EMBL" id="JBHTAA010000001">
    <property type="protein sequence ID" value="MFC7201981.1"/>
    <property type="molecule type" value="Genomic_DNA"/>
</dbReference>
<accession>A0ABD5Z9V1</accession>
<evidence type="ECO:0008006" key="4">
    <source>
        <dbReference type="Google" id="ProtNLM"/>
    </source>
</evidence>
<proteinExistence type="predicted"/>
<keyword evidence="1" id="KW-0812">Transmembrane</keyword>
<keyword evidence="1" id="KW-1133">Transmembrane helix</keyword>
<keyword evidence="3" id="KW-1185">Reference proteome</keyword>
<dbReference type="Proteomes" id="UP001596481">
    <property type="component" value="Unassembled WGS sequence"/>
</dbReference>
<comment type="caution">
    <text evidence="2">The sequence shown here is derived from an EMBL/GenBank/DDBJ whole genome shotgun (WGS) entry which is preliminary data.</text>
</comment>
<gene>
    <name evidence="2" type="ORF">ACFQJC_00490</name>
</gene>
<evidence type="ECO:0000313" key="3">
    <source>
        <dbReference type="Proteomes" id="UP001596481"/>
    </source>
</evidence>
<keyword evidence="1" id="KW-0472">Membrane</keyword>
<name>A0ABD5Z9V1_9EURY</name>
<reference evidence="2 3" key="1">
    <citation type="journal article" date="2019" name="Int. J. Syst. Evol. Microbiol.">
        <title>The Global Catalogue of Microorganisms (GCM) 10K type strain sequencing project: providing services to taxonomists for standard genome sequencing and annotation.</title>
        <authorList>
            <consortium name="The Broad Institute Genomics Platform"/>
            <consortium name="The Broad Institute Genome Sequencing Center for Infectious Disease"/>
            <person name="Wu L."/>
            <person name="Ma J."/>
        </authorList>
    </citation>
    <scope>NUCLEOTIDE SEQUENCE [LARGE SCALE GENOMIC DNA]</scope>
    <source>
        <strain evidence="2 3">DSM 29988</strain>
    </source>
</reference>
<dbReference type="AlphaFoldDB" id="A0ABD5Z9V1"/>
<evidence type="ECO:0000313" key="2">
    <source>
        <dbReference type="EMBL" id="MFC7201981.1"/>
    </source>
</evidence>
<sequence length="66" mass="7295">MVNLHIGKHGALLVVFLFFLLEFEDILIWVNTGSTPAIEFFVASLVVLGVVVFAVREAVAHPPPRH</sequence>
<organism evidence="2 3">
    <name type="scientific">Haloferax namakaokahaiae</name>
    <dbReference type="NCBI Taxonomy" id="1748331"/>
    <lineage>
        <taxon>Archaea</taxon>
        <taxon>Methanobacteriati</taxon>
        <taxon>Methanobacteriota</taxon>
        <taxon>Stenosarchaea group</taxon>
        <taxon>Halobacteria</taxon>
        <taxon>Halobacteriales</taxon>
        <taxon>Haloferacaceae</taxon>
        <taxon>Haloferax</taxon>
    </lineage>
</organism>
<protein>
    <recommendedName>
        <fullName evidence="4">CbaC protein</fullName>
    </recommendedName>
</protein>
<feature type="transmembrane region" description="Helical" evidence="1">
    <location>
        <begin position="36"/>
        <end position="55"/>
    </location>
</feature>
<feature type="transmembrane region" description="Helical" evidence="1">
    <location>
        <begin position="12"/>
        <end position="30"/>
    </location>
</feature>